<gene>
    <name evidence="2" type="primary">xcpT_20</name>
    <name evidence="2" type="ORF">Mal52_50880</name>
</gene>
<dbReference type="InterPro" id="IPR027558">
    <property type="entry name" value="Pre_pil_HX9DG_C"/>
</dbReference>
<dbReference type="Pfam" id="PF07596">
    <property type="entry name" value="SBP_bac_10"/>
    <property type="match status" value="1"/>
</dbReference>
<dbReference type="InterPro" id="IPR045584">
    <property type="entry name" value="Pilin-like"/>
</dbReference>
<dbReference type="Gene3D" id="3.30.700.10">
    <property type="entry name" value="Glycoprotein, Type 4 Pilin"/>
    <property type="match status" value="1"/>
</dbReference>
<dbReference type="PANTHER" id="PTHR30093">
    <property type="entry name" value="GENERAL SECRETION PATHWAY PROTEIN G"/>
    <property type="match status" value="1"/>
</dbReference>
<dbReference type="NCBIfam" id="TIGR02532">
    <property type="entry name" value="IV_pilin_GFxxxE"/>
    <property type="match status" value="1"/>
</dbReference>
<organism evidence="2 3">
    <name type="scientific">Symmachiella dynata</name>
    <dbReference type="NCBI Taxonomy" id="2527995"/>
    <lineage>
        <taxon>Bacteria</taxon>
        <taxon>Pseudomonadati</taxon>
        <taxon>Planctomycetota</taxon>
        <taxon>Planctomycetia</taxon>
        <taxon>Planctomycetales</taxon>
        <taxon>Planctomycetaceae</taxon>
        <taxon>Symmachiella</taxon>
    </lineage>
</organism>
<evidence type="ECO:0000259" key="1">
    <source>
        <dbReference type="Pfam" id="PF07596"/>
    </source>
</evidence>
<proteinExistence type="predicted"/>
<dbReference type="SUPFAM" id="SSF54523">
    <property type="entry name" value="Pili subunits"/>
    <property type="match status" value="1"/>
</dbReference>
<feature type="domain" description="DUF1559" evidence="1">
    <location>
        <begin position="33"/>
        <end position="343"/>
    </location>
</feature>
<dbReference type="PANTHER" id="PTHR30093:SF2">
    <property type="entry name" value="TYPE II SECRETION SYSTEM PROTEIN H"/>
    <property type="match status" value="1"/>
</dbReference>
<dbReference type="InterPro" id="IPR012902">
    <property type="entry name" value="N_methyl_site"/>
</dbReference>
<dbReference type="RefSeq" id="WP_145379066.1">
    <property type="nucleotide sequence ID" value="NZ_CP036276.1"/>
</dbReference>
<protein>
    <submittedName>
        <fullName evidence="2">Type II secretion system protein G</fullName>
    </submittedName>
</protein>
<dbReference type="PROSITE" id="PS00409">
    <property type="entry name" value="PROKAR_NTER_METHYL"/>
    <property type="match status" value="1"/>
</dbReference>
<keyword evidence="3" id="KW-1185">Reference proteome</keyword>
<dbReference type="Pfam" id="PF07963">
    <property type="entry name" value="N_methyl"/>
    <property type="match status" value="1"/>
</dbReference>
<reference evidence="2 3" key="1">
    <citation type="submission" date="2019-02" db="EMBL/GenBank/DDBJ databases">
        <title>Deep-cultivation of Planctomycetes and their phenomic and genomic characterization uncovers novel biology.</title>
        <authorList>
            <person name="Wiegand S."/>
            <person name="Jogler M."/>
            <person name="Boedeker C."/>
            <person name="Pinto D."/>
            <person name="Vollmers J."/>
            <person name="Rivas-Marin E."/>
            <person name="Kohn T."/>
            <person name="Peeters S.H."/>
            <person name="Heuer A."/>
            <person name="Rast P."/>
            <person name="Oberbeckmann S."/>
            <person name="Bunk B."/>
            <person name="Jeske O."/>
            <person name="Meyerdierks A."/>
            <person name="Storesund J.E."/>
            <person name="Kallscheuer N."/>
            <person name="Luecker S."/>
            <person name="Lage O.M."/>
            <person name="Pohl T."/>
            <person name="Merkel B.J."/>
            <person name="Hornburger P."/>
            <person name="Mueller R.-W."/>
            <person name="Bruemmer F."/>
            <person name="Labrenz M."/>
            <person name="Spormann A.M."/>
            <person name="Op den Camp H."/>
            <person name="Overmann J."/>
            <person name="Amann R."/>
            <person name="Jetten M.S.M."/>
            <person name="Mascher T."/>
            <person name="Medema M.H."/>
            <person name="Devos D.P."/>
            <person name="Kaster A.-K."/>
            <person name="Ovreas L."/>
            <person name="Rohde M."/>
            <person name="Galperin M.Y."/>
            <person name="Jogler C."/>
        </authorList>
    </citation>
    <scope>NUCLEOTIDE SEQUENCE [LARGE SCALE GENOMIC DNA]</scope>
    <source>
        <strain evidence="2 3">Mal52</strain>
    </source>
</reference>
<evidence type="ECO:0000313" key="2">
    <source>
        <dbReference type="EMBL" id="QDU46567.1"/>
    </source>
</evidence>
<dbReference type="NCBIfam" id="TIGR04294">
    <property type="entry name" value="pre_pil_HX9DG"/>
    <property type="match status" value="1"/>
</dbReference>
<dbReference type="EMBL" id="CP036276">
    <property type="protein sequence ID" value="QDU46567.1"/>
    <property type="molecule type" value="Genomic_DNA"/>
</dbReference>
<accession>A0A517ZVR2</accession>
<dbReference type="InterPro" id="IPR011453">
    <property type="entry name" value="DUF1559"/>
</dbReference>
<dbReference type="Proteomes" id="UP000319383">
    <property type="component" value="Chromosome"/>
</dbReference>
<dbReference type="AlphaFoldDB" id="A0A517ZVR2"/>
<evidence type="ECO:0000313" key="3">
    <source>
        <dbReference type="Proteomes" id="UP000319383"/>
    </source>
</evidence>
<dbReference type="KEGG" id="sdyn:Mal52_50880"/>
<name>A0A517ZVR2_9PLAN</name>
<sequence>MATRRRSGFTLIELLVVIAIIAILIALLLPAVQQAREAARRTQCRNNLKQIGLAFHNYHDVYLTFPQTYISNADLTAGTVTPLPGSMTWPTALLPYIDQGNVYKAVKAAGGILDDVDAAAANSLVAQSTAIPGFICPSAPHAATVLTGGGPSNPPIPAVGVPSTNTQTGGVCDYITIIDLDGDVEANHQALYPGSNTAGAIRGALYLVDVGAGPMVAINNNDGNRIRDMVDGTSNTYFVHEHANREQGFTDGKADTFANSSVGSNGGIWVSAFTGSAFATGTPYNSFGLIDNGVQNSGPCVINCTNAVDSQSDVAGPYSFHTGATLTLMGDGSVQSTSESIDTTVWAAQNTRAGGEVVNP</sequence>